<dbReference type="Proteomes" id="UP000317238">
    <property type="component" value="Unassembled WGS sequence"/>
</dbReference>
<dbReference type="OrthoDB" id="268651at2"/>
<dbReference type="AlphaFoldDB" id="A0A5C5XU36"/>
<proteinExistence type="predicted"/>
<evidence type="ECO:0000313" key="2">
    <source>
        <dbReference type="EMBL" id="TWT65545.1"/>
    </source>
</evidence>
<feature type="domain" description="Ice-binding protein C-terminal" evidence="1">
    <location>
        <begin position="222"/>
        <end position="247"/>
    </location>
</feature>
<dbReference type="RefSeq" id="WP_146440858.1">
    <property type="nucleotide sequence ID" value="NZ_SJPL01000002.1"/>
</dbReference>
<evidence type="ECO:0000259" key="1">
    <source>
        <dbReference type="Pfam" id="PF07589"/>
    </source>
</evidence>
<evidence type="ECO:0000313" key="3">
    <source>
        <dbReference type="Proteomes" id="UP000317238"/>
    </source>
</evidence>
<gene>
    <name evidence="2" type="ORF">Pan14r_50920</name>
</gene>
<keyword evidence="3" id="KW-1185">Reference proteome</keyword>
<dbReference type="EMBL" id="SJPL01000002">
    <property type="protein sequence ID" value="TWT65545.1"/>
    <property type="molecule type" value="Genomic_DNA"/>
</dbReference>
<organism evidence="2 3">
    <name type="scientific">Crateriforma conspicua</name>
    <dbReference type="NCBI Taxonomy" id="2527996"/>
    <lineage>
        <taxon>Bacteria</taxon>
        <taxon>Pseudomonadati</taxon>
        <taxon>Planctomycetota</taxon>
        <taxon>Planctomycetia</taxon>
        <taxon>Planctomycetales</taxon>
        <taxon>Planctomycetaceae</taxon>
        <taxon>Crateriforma</taxon>
    </lineage>
</organism>
<dbReference type="Pfam" id="PF07589">
    <property type="entry name" value="PEP-CTERM"/>
    <property type="match status" value="1"/>
</dbReference>
<protein>
    <recommendedName>
        <fullName evidence="1">Ice-binding protein C-terminal domain-containing protein</fullName>
    </recommendedName>
</protein>
<name>A0A5C5XU36_9PLAN</name>
<dbReference type="InterPro" id="IPR013424">
    <property type="entry name" value="Ice-binding_C"/>
</dbReference>
<comment type="caution">
    <text evidence="2">The sequence shown here is derived from an EMBL/GenBank/DDBJ whole genome shotgun (WGS) entry which is preliminary data.</text>
</comment>
<sequence>MKSGFTRSLRIMGRSLFGLVAVFLVTQPVSAEVFTQIADPFAPFVYPVTGDEVGFSQFDPAADPLLGEEGNFATIYDNFSFASNVFATNFSWVGAYELPTTGMTPSPMANFFTVNVYTGVTATPGSGTLVDSFSVGSANETQIGATDYYTYSADIAPLSLTGGTEYFFSVVADLEFTDNGWGVAYSTAGESDGASFQDIQEVAFGPIVRYAETTDFAFSVTAVPEPSSIFALTSLGLVAGNVVRRRRLRKVGSQKV</sequence>
<dbReference type="NCBIfam" id="TIGR02595">
    <property type="entry name" value="PEP_CTERM"/>
    <property type="match status" value="1"/>
</dbReference>
<accession>A0A5C5XU36</accession>
<reference evidence="2 3" key="1">
    <citation type="submission" date="2019-02" db="EMBL/GenBank/DDBJ databases">
        <title>Deep-cultivation of Planctomycetes and their phenomic and genomic characterization uncovers novel biology.</title>
        <authorList>
            <person name="Wiegand S."/>
            <person name="Jogler M."/>
            <person name="Boedeker C."/>
            <person name="Pinto D."/>
            <person name="Vollmers J."/>
            <person name="Rivas-Marin E."/>
            <person name="Kohn T."/>
            <person name="Peeters S.H."/>
            <person name="Heuer A."/>
            <person name="Rast P."/>
            <person name="Oberbeckmann S."/>
            <person name="Bunk B."/>
            <person name="Jeske O."/>
            <person name="Meyerdierks A."/>
            <person name="Storesund J.E."/>
            <person name="Kallscheuer N."/>
            <person name="Luecker S."/>
            <person name="Lage O.M."/>
            <person name="Pohl T."/>
            <person name="Merkel B.J."/>
            <person name="Hornburger P."/>
            <person name="Mueller R.-W."/>
            <person name="Bruemmer F."/>
            <person name="Labrenz M."/>
            <person name="Spormann A.M."/>
            <person name="Op Den Camp H."/>
            <person name="Overmann J."/>
            <person name="Amann R."/>
            <person name="Jetten M.S.M."/>
            <person name="Mascher T."/>
            <person name="Medema M.H."/>
            <person name="Devos D.P."/>
            <person name="Kaster A.-K."/>
            <person name="Ovreas L."/>
            <person name="Rohde M."/>
            <person name="Galperin M.Y."/>
            <person name="Jogler C."/>
        </authorList>
    </citation>
    <scope>NUCLEOTIDE SEQUENCE [LARGE SCALE GENOMIC DNA]</scope>
    <source>
        <strain evidence="2 3">Pan14r</strain>
    </source>
</reference>